<accession>X1KAY8</accession>
<protein>
    <submittedName>
        <fullName evidence="1">Uncharacterized protein</fullName>
    </submittedName>
</protein>
<dbReference type="AlphaFoldDB" id="X1KAY8"/>
<dbReference type="EMBL" id="BARV01008474">
    <property type="protein sequence ID" value="GAI04187.1"/>
    <property type="molecule type" value="Genomic_DNA"/>
</dbReference>
<reference evidence="1" key="1">
    <citation type="journal article" date="2014" name="Front. Microbiol.">
        <title>High frequency of phylogenetically diverse reductive dehalogenase-homologous genes in deep subseafloor sedimentary metagenomes.</title>
        <authorList>
            <person name="Kawai M."/>
            <person name="Futagami T."/>
            <person name="Toyoda A."/>
            <person name="Takaki Y."/>
            <person name="Nishi S."/>
            <person name="Hori S."/>
            <person name="Arai W."/>
            <person name="Tsubouchi T."/>
            <person name="Morono Y."/>
            <person name="Uchiyama I."/>
            <person name="Ito T."/>
            <person name="Fujiyama A."/>
            <person name="Inagaki F."/>
            <person name="Takami H."/>
        </authorList>
    </citation>
    <scope>NUCLEOTIDE SEQUENCE</scope>
    <source>
        <strain evidence="1">Expedition CK06-06</strain>
    </source>
</reference>
<gene>
    <name evidence="1" type="ORF">S06H3_17026</name>
</gene>
<proteinExistence type="predicted"/>
<evidence type="ECO:0000313" key="1">
    <source>
        <dbReference type="EMBL" id="GAI04187.1"/>
    </source>
</evidence>
<name>X1KAY8_9ZZZZ</name>
<organism evidence="1">
    <name type="scientific">marine sediment metagenome</name>
    <dbReference type="NCBI Taxonomy" id="412755"/>
    <lineage>
        <taxon>unclassified sequences</taxon>
        <taxon>metagenomes</taxon>
        <taxon>ecological metagenomes</taxon>
    </lineage>
</organism>
<sequence>MEEDMLRAVMVKPGKIEYRQVEKPKPEATTMNTDVLILD</sequence>
<comment type="caution">
    <text evidence="1">The sequence shown here is derived from an EMBL/GenBank/DDBJ whole genome shotgun (WGS) entry which is preliminary data.</text>
</comment>